<gene>
    <name evidence="3" type="ORF">TCEB3V08_LOCUS5724</name>
</gene>
<dbReference type="PANTHER" id="PTHR36299">
    <property type="entry name" value="AGAP008005-PA"/>
    <property type="match status" value="1"/>
</dbReference>
<feature type="domain" description="DUF4773" evidence="2">
    <location>
        <begin position="135"/>
        <end position="251"/>
    </location>
</feature>
<organism evidence="3">
    <name type="scientific">Timema cristinae</name>
    <name type="common">Walking stick</name>
    <dbReference type="NCBI Taxonomy" id="61476"/>
    <lineage>
        <taxon>Eukaryota</taxon>
        <taxon>Metazoa</taxon>
        <taxon>Ecdysozoa</taxon>
        <taxon>Arthropoda</taxon>
        <taxon>Hexapoda</taxon>
        <taxon>Insecta</taxon>
        <taxon>Pterygota</taxon>
        <taxon>Neoptera</taxon>
        <taxon>Polyneoptera</taxon>
        <taxon>Phasmatodea</taxon>
        <taxon>Timematodea</taxon>
        <taxon>Timematoidea</taxon>
        <taxon>Timematidae</taxon>
        <taxon>Timema</taxon>
    </lineage>
</organism>
<evidence type="ECO:0000256" key="1">
    <source>
        <dbReference type="SAM" id="MobiDB-lite"/>
    </source>
</evidence>
<feature type="compositionally biased region" description="Polar residues" evidence="1">
    <location>
        <begin position="258"/>
        <end position="270"/>
    </location>
</feature>
<reference evidence="3" key="1">
    <citation type="submission" date="2020-11" db="EMBL/GenBank/DDBJ databases">
        <authorList>
            <person name="Tran Van P."/>
        </authorList>
    </citation>
    <scope>NUCLEOTIDE SEQUENCE</scope>
</reference>
<dbReference type="PANTHER" id="PTHR36299:SF2">
    <property type="entry name" value="DUF4773 DOMAIN-CONTAINING PROTEIN"/>
    <property type="match status" value="1"/>
</dbReference>
<protein>
    <recommendedName>
        <fullName evidence="2">DUF4773 domain-containing protein</fullName>
    </recommendedName>
</protein>
<accession>A0A7R9CSP4</accession>
<evidence type="ECO:0000313" key="3">
    <source>
        <dbReference type="EMBL" id="CAD7400840.1"/>
    </source>
</evidence>
<dbReference type="Pfam" id="PF15998">
    <property type="entry name" value="DUF4773"/>
    <property type="match status" value="1"/>
</dbReference>
<dbReference type="InterPro" id="IPR031941">
    <property type="entry name" value="DUF4773"/>
</dbReference>
<evidence type="ECO:0000259" key="2">
    <source>
        <dbReference type="Pfam" id="PF15998"/>
    </source>
</evidence>
<dbReference type="AlphaFoldDB" id="A0A7R9CSP4"/>
<name>A0A7R9CSP4_TIMCR</name>
<sequence length="356" mass="38443">MLLVSSTKWGSPCRGPDAIVNPYLREFKERGEPIKACGCIVASPMLGGESYACVKNMRRFNYLPVLFLCLQLAQTVSILGEYHKLTVQLSPSVVPLQLAQTVSILDLLSWNLDASQEDTSVQRDSESSAPINLKTCNCEGPTCRCCVDFNLTYVDLGGPGCVEMKYLSPEEGIAVNVSYGESLLHSEAVKGARPDPTCMDILSDLAQMCARFVDLAPTSDGLRWCLQIEPTLLGEVQAEYHVGCFRMDPKGMDLDPAYNSSARPAQTSTEPSDEEGTTETINEEALLEAVNESAEEGIAFFSNLLSLTLGNLSNGTVVENSTSSITTTPATVADTESRRAGRGHLLVTHSASNEVV</sequence>
<dbReference type="EMBL" id="OC318165">
    <property type="protein sequence ID" value="CAD7400840.1"/>
    <property type="molecule type" value="Genomic_DNA"/>
</dbReference>
<feature type="region of interest" description="Disordered" evidence="1">
    <location>
        <begin position="255"/>
        <end position="279"/>
    </location>
</feature>
<proteinExistence type="predicted"/>